<name>A0AAN9QEF4_PHACN</name>
<dbReference type="Proteomes" id="UP001374584">
    <property type="component" value="Unassembled WGS sequence"/>
</dbReference>
<dbReference type="AlphaFoldDB" id="A0AAN9QEF4"/>
<evidence type="ECO:0000313" key="2">
    <source>
        <dbReference type="Proteomes" id="UP001374584"/>
    </source>
</evidence>
<dbReference type="EMBL" id="JAYMYR010000011">
    <property type="protein sequence ID" value="KAK7332179.1"/>
    <property type="molecule type" value="Genomic_DNA"/>
</dbReference>
<organism evidence="1 2">
    <name type="scientific">Phaseolus coccineus</name>
    <name type="common">Scarlet runner bean</name>
    <name type="synonym">Phaseolus multiflorus</name>
    <dbReference type="NCBI Taxonomy" id="3886"/>
    <lineage>
        <taxon>Eukaryota</taxon>
        <taxon>Viridiplantae</taxon>
        <taxon>Streptophyta</taxon>
        <taxon>Embryophyta</taxon>
        <taxon>Tracheophyta</taxon>
        <taxon>Spermatophyta</taxon>
        <taxon>Magnoliopsida</taxon>
        <taxon>eudicotyledons</taxon>
        <taxon>Gunneridae</taxon>
        <taxon>Pentapetalae</taxon>
        <taxon>rosids</taxon>
        <taxon>fabids</taxon>
        <taxon>Fabales</taxon>
        <taxon>Fabaceae</taxon>
        <taxon>Papilionoideae</taxon>
        <taxon>50 kb inversion clade</taxon>
        <taxon>NPAAA clade</taxon>
        <taxon>indigoferoid/millettioid clade</taxon>
        <taxon>Phaseoleae</taxon>
        <taxon>Phaseolus</taxon>
    </lineage>
</organism>
<keyword evidence="2" id="KW-1185">Reference proteome</keyword>
<protein>
    <submittedName>
        <fullName evidence="1">Uncharacterized protein</fullName>
    </submittedName>
</protein>
<reference evidence="1 2" key="1">
    <citation type="submission" date="2024-01" db="EMBL/GenBank/DDBJ databases">
        <title>The genomes of 5 underutilized Papilionoideae crops provide insights into root nodulation and disease resistanc.</title>
        <authorList>
            <person name="Jiang F."/>
        </authorList>
    </citation>
    <scope>NUCLEOTIDE SEQUENCE [LARGE SCALE GENOMIC DNA]</scope>
    <source>
        <strain evidence="1">JINMINGXINNONG_FW02</strain>
        <tissue evidence="1">Leaves</tissue>
    </source>
</reference>
<accession>A0AAN9QEF4</accession>
<comment type="caution">
    <text evidence="1">The sequence shown here is derived from an EMBL/GenBank/DDBJ whole genome shotgun (WGS) entry which is preliminary data.</text>
</comment>
<evidence type="ECO:0000313" key="1">
    <source>
        <dbReference type="EMBL" id="KAK7332179.1"/>
    </source>
</evidence>
<proteinExistence type="predicted"/>
<sequence>MRSLWLKNTAKTLSLDAPTFNQNLTLALKSCKTTFEICQNHGHIVKIAFDNVPFTLSKLLAASILDMDYATSLFSYIQTPNLFMFTIKLRGSFINNCPHKALPLFSDLKNHGIGLDQFSFIASFVEEKKLKLDVVLL</sequence>
<gene>
    <name evidence="1" type="ORF">VNO80_28927</name>
</gene>